<keyword evidence="8" id="KW-1185">Reference proteome</keyword>
<comment type="similarity">
    <text evidence="1 5">Belongs to the CoaE family.</text>
</comment>
<comment type="caution">
    <text evidence="7">The sequence shown here is derived from an EMBL/GenBank/DDBJ whole genome shotgun (WGS) entry which is preliminary data.</text>
</comment>
<keyword evidence="5 7" id="KW-0808">Transferase</keyword>
<dbReference type="SUPFAM" id="SSF52540">
    <property type="entry name" value="P-loop containing nucleoside triphosphate hydrolases"/>
    <property type="match status" value="1"/>
</dbReference>
<protein>
    <recommendedName>
        <fullName evidence="5 6">Dephospho-CoA kinase</fullName>
        <ecNumber evidence="5 6">2.7.1.24</ecNumber>
    </recommendedName>
    <alternativeName>
        <fullName evidence="5">Dephosphocoenzyme A kinase</fullName>
    </alternativeName>
</protein>
<keyword evidence="5" id="KW-0963">Cytoplasm</keyword>
<accession>A0ABT0H9T2</accession>
<dbReference type="InterPro" id="IPR027417">
    <property type="entry name" value="P-loop_NTPase"/>
</dbReference>
<evidence type="ECO:0000313" key="8">
    <source>
        <dbReference type="Proteomes" id="UP001203687"/>
    </source>
</evidence>
<evidence type="ECO:0000256" key="4">
    <source>
        <dbReference type="ARBA" id="ARBA00022993"/>
    </source>
</evidence>
<evidence type="ECO:0000313" key="7">
    <source>
        <dbReference type="EMBL" id="MCK8481125.1"/>
    </source>
</evidence>
<dbReference type="PANTHER" id="PTHR10695">
    <property type="entry name" value="DEPHOSPHO-COA KINASE-RELATED"/>
    <property type="match status" value="1"/>
</dbReference>
<evidence type="ECO:0000256" key="3">
    <source>
        <dbReference type="ARBA" id="ARBA00022840"/>
    </source>
</evidence>
<comment type="catalytic activity">
    <reaction evidence="5">
        <text>3'-dephospho-CoA + ATP = ADP + CoA + H(+)</text>
        <dbReference type="Rhea" id="RHEA:18245"/>
        <dbReference type="ChEBI" id="CHEBI:15378"/>
        <dbReference type="ChEBI" id="CHEBI:30616"/>
        <dbReference type="ChEBI" id="CHEBI:57287"/>
        <dbReference type="ChEBI" id="CHEBI:57328"/>
        <dbReference type="ChEBI" id="CHEBI:456216"/>
        <dbReference type="EC" id="2.7.1.24"/>
    </reaction>
</comment>
<evidence type="ECO:0000256" key="1">
    <source>
        <dbReference type="ARBA" id="ARBA00009018"/>
    </source>
</evidence>
<dbReference type="CDD" id="cd02022">
    <property type="entry name" value="DPCK"/>
    <property type="match status" value="1"/>
</dbReference>
<keyword evidence="3 5" id="KW-0067">ATP-binding</keyword>
<dbReference type="Proteomes" id="UP001203687">
    <property type="component" value="Unassembled WGS sequence"/>
</dbReference>
<dbReference type="PROSITE" id="PS51219">
    <property type="entry name" value="DPCK"/>
    <property type="match status" value="1"/>
</dbReference>
<reference evidence="7" key="1">
    <citation type="submission" date="2022-04" db="EMBL/GenBank/DDBJ databases">
        <authorList>
            <person name="Ren T."/>
        </authorList>
    </citation>
    <scope>NUCLEOTIDE SEQUENCE</scope>
    <source>
        <strain evidence="7">F63249</strain>
    </source>
</reference>
<name>A0ABT0H9T2_9FLAO</name>
<evidence type="ECO:0000256" key="5">
    <source>
        <dbReference type="HAMAP-Rule" id="MF_00376"/>
    </source>
</evidence>
<gene>
    <name evidence="5 7" type="primary">coaE</name>
    <name evidence="7" type="ORF">MUY34_10855</name>
</gene>
<organism evidence="7 8">
    <name type="scientific">Psychroserpens algicola</name>
    <dbReference type="NCBI Taxonomy" id="1719034"/>
    <lineage>
        <taxon>Bacteria</taxon>
        <taxon>Pseudomonadati</taxon>
        <taxon>Bacteroidota</taxon>
        <taxon>Flavobacteriia</taxon>
        <taxon>Flavobacteriales</taxon>
        <taxon>Flavobacteriaceae</taxon>
        <taxon>Psychroserpens</taxon>
    </lineage>
</organism>
<feature type="binding site" evidence="5">
    <location>
        <begin position="11"/>
        <end position="16"/>
    </location>
    <ligand>
        <name>ATP</name>
        <dbReference type="ChEBI" id="CHEBI:30616"/>
    </ligand>
</feature>
<keyword evidence="2 5" id="KW-0547">Nucleotide-binding</keyword>
<dbReference type="Pfam" id="PF01121">
    <property type="entry name" value="CoaE"/>
    <property type="match status" value="1"/>
</dbReference>
<evidence type="ECO:0000256" key="2">
    <source>
        <dbReference type="ARBA" id="ARBA00022741"/>
    </source>
</evidence>
<dbReference type="HAMAP" id="MF_00376">
    <property type="entry name" value="Dephospho_CoA_kinase"/>
    <property type="match status" value="1"/>
</dbReference>
<evidence type="ECO:0000256" key="6">
    <source>
        <dbReference type="NCBIfam" id="TIGR00152"/>
    </source>
</evidence>
<keyword evidence="4 5" id="KW-0173">Coenzyme A biosynthesis</keyword>
<dbReference type="PANTHER" id="PTHR10695:SF46">
    <property type="entry name" value="BIFUNCTIONAL COENZYME A SYNTHASE-RELATED"/>
    <property type="match status" value="1"/>
</dbReference>
<dbReference type="GO" id="GO:0004140">
    <property type="term" value="F:dephospho-CoA kinase activity"/>
    <property type="evidence" value="ECO:0007669"/>
    <property type="project" value="UniProtKB-EC"/>
</dbReference>
<comment type="function">
    <text evidence="5">Catalyzes the phosphorylation of the 3'-hydroxyl group of dephosphocoenzyme A to form coenzyme A.</text>
</comment>
<proteinExistence type="inferred from homology"/>
<dbReference type="EC" id="2.7.1.24" evidence="5 6"/>
<comment type="pathway">
    <text evidence="5">Cofactor biosynthesis; coenzyme A biosynthesis; CoA from (R)-pantothenate: step 5/5.</text>
</comment>
<dbReference type="RefSeq" id="WP_248413129.1">
    <property type="nucleotide sequence ID" value="NZ_JALPQF010000010.1"/>
</dbReference>
<keyword evidence="5 7" id="KW-0418">Kinase</keyword>
<comment type="subcellular location">
    <subcellularLocation>
        <location evidence="5">Cytoplasm</location>
    </subcellularLocation>
</comment>
<dbReference type="Gene3D" id="3.40.50.300">
    <property type="entry name" value="P-loop containing nucleotide triphosphate hydrolases"/>
    <property type="match status" value="1"/>
</dbReference>
<dbReference type="NCBIfam" id="TIGR00152">
    <property type="entry name" value="dephospho-CoA kinase"/>
    <property type="match status" value="1"/>
</dbReference>
<dbReference type="EMBL" id="JALPQF010000010">
    <property type="protein sequence ID" value="MCK8481125.1"/>
    <property type="molecule type" value="Genomic_DNA"/>
</dbReference>
<sequence length="199" mass="22712">MIVVGLTGGIGSGKTTVAGFFKVHDIPIYIADVEAKQLMVRSKVIKRKLIALFGEDAYDDGELNRPFIASKIFNDKNLLDQMNAIVHPKVAAHFKRWLKKQEGPYVIKEAAIIFEHQNENQYDFIITVTANVEERIKRVMHRDSSNRSKIEAIISNQMSDEEKIEKSHFVIVNDNLEDTKKQVQQTHLALLKAIKKLKN</sequence>
<dbReference type="InterPro" id="IPR001977">
    <property type="entry name" value="Depp_CoAkinase"/>
</dbReference>